<dbReference type="SUPFAM" id="SSF56801">
    <property type="entry name" value="Acetyl-CoA synthetase-like"/>
    <property type="match status" value="1"/>
</dbReference>
<dbReference type="InterPro" id="IPR020459">
    <property type="entry name" value="AMP-binding"/>
</dbReference>
<dbReference type="Pfam" id="PF13193">
    <property type="entry name" value="AMP-binding_C"/>
    <property type="match status" value="1"/>
</dbReference>
<dbReference type="InterPro" id="IPR000873">
    <property type="entry name" value="AMP-dep_synth/lig_dom"/>
</dbReference>
<evidence type="ECO:0000256" key="2">
    <source>
        <dbReference type="ARBA" id="ARBA00022553"/>
    </source>
</evidence>
<dbReference type="PROSITE" id="PS00012">
    <property type="entry name" value="PHOSPHOPANTETHEINE"/>
    <property type="match status" value="1"/>
</dbReference>
<dbReference type="InterPro" id="IPR006162">
    <property type="entry name" value="Ppantetheine_attach_site"/>
</dbReference>
<dbReference type="EMBL" id="VLIF01000008">
    <property type="protein sequence ID" value="NAO77237.1"/>
    <property type="molecule type" value="Genomic_DNA"/>
</dbReference>
<gene>
    <name evidence="3" type="ORF">PspP123CL_15000</name>
</gene>
<dbReference type="PROSITE" id="PS00455">
    <property type="entry name" value="AMP_BINDING"/>
    <property type="match status" value="1"/>
</dbReference>
<proteinExistence type="predicted"/>
<keyword evidence="1" id="KW-0596">Phosphopantetheine</keyword>
<dbReference type="RefSeq" id="WP_074909388.1">
    <property type="nucleotide sequence ID" value="NZ_FOVV01000017.1"/>
</dbReference>
<sequence length="587" mass="62797">MSQLQFPPSGIAQTQIFLDQWARVSHDLKDAPAMEDGGVSYTYAEVDADSQRIAAYLIHHAIGAGAIVAIGCPRGKDLLVALLGVMKSGAAFVLMDLDAAPARLAVQLDAATAKLVLVPDGYRVGDNRALAAEKVVTLGQVRDAAQSLHFEPPRITPQDLAYVIFTSGSTGQPKGVLVSQRGIPNLARHALAYGITQGSRVLMFSPVCFDAIIAEIVMTLVAGGCLVAVSDHELRDFDCLQDLLCNRRIDVATLPPSLVSLLPAELPISLSTLIVAGERCSKQVIENWAGRTRLINAYGPSEATVATTVKLCNLDTSPANIGQAISNVTVRLLDDTLEEVPDGELGEIYISGVSVALGYLGNPDLSDARFVRGLDGDDSLSFRTGDFARRDVNADIFFEGRKDDLVKINGNRVELAEIEACAMATRRIRSCHACCVEADTSGVRIALFVTTSGKVEGAQLEAELRARISAELPIYFMPARILVLDELPRNPAGKVDRAALIAQLGEVTDEGGAAEAMSPQEETLALIWAQILGRPIDNREANFFALGGNSLLAMRLVALMKRSGIQVNLKRVFGAPTLAQMACLIKE</sequence>
<dbReference type="PANTHER" id="PTHR45527:SF1">
    <property type="entry name" value="FATTY ACID SYNTHASE"/>
    <property type="match status" value="1"/>
</dbReference>
<dbReference type="Gene3D" id="1.10.1200.10">
    <property type="entry name" value="ACP-like"/>
    <property type="match status" value="1"/>
</dbReference>
<dbReference type="NCBIfam" id="TIGR01733">
    <property type="entry name" value="AA-adenyl-dom"/>
    <property type="match status" value="1"/>
</dbReference>
<dbReference type="InterPro" id="IPR010071">
    <property type="entry name" value="AA_adenyl_dom"/>
</dbReference>
<reference evidence="3" key="1">
    <citation type="journal article" date="2020" name="Phytopathology">
        <title>Zucchini vein clearing disease is caused by several lineages within Pseudomonas syringae species complex.</title>
        <authorList>
            <person name="Lacault C."/>
            <person name="Briand M."/>
            <person name="Jacques M.A."/>
            <person name="Darrasse A."/>
        </authorList>
    </citation>
    <scope>NUCLEOTIDE SEQUENCE</scope>
    <source>
        <strain evidence="3">P123</strain>
    </source>
</reference>
<keyword evidence="2" id="KW-0597">Phosphoprotein</keyword>
<dbReference type="Pfam" id="PF00550">
    <property type="entry name" value="PP-binding"/>
    <property type="match status" value="1"/>
</dbReference>
<dbReference type="Pfam" id="PF00501">
    <property type="entry name" value="AMP-binding"/>
    <property type="match status" value="1"/>
</dbReference>
<evidence type="ECO:0000313" key="3">
    <source>
        <dbReference type="EMBL" id="NAO77237.1"/>
    </source>
</evidence>
<comment type="caution">
    <text evidence="3">The sequence shown here is derived from an EMBL/GenBank/DDBJ whole genome shotgun (WGS) entry which is preliminary data.</text>
</comment>
<dbReference type="GO" id="GO:0031177">
    <property type="term" value="F:phosphopantetheine binding"/>
    <property type="evidence" value="ECO:0007669"/>
    <property type="project" value="TreeGrafter"/>
</dbReference>
<dbReference type="CDD" id="cd05930">
    <property type="entry name" value="A_NRPS"/>
    <property type="match status" value="1"/>
</dbReference>
<dbReference type="InterPro" id="IPR036736">
    <property type="entry name" value="ACP-like_sf"/>
</dbReference>
<dbReference type="AlphaFoldDB" id="A0A6B2AVM4"/>
<dbReference type="PRINTS" id="PR00154">
    <property type="entry name" value="AMPBINDING"/>
</dbReference>
<dbReference type="InterPro" id="IPR042099">
    <property type="entry name" value="ANL_N_sf"/>
</dbReference>
<protein>
    <submittedName>
        <fullName evidence="3">Non-ribosomal peptide synthetase</fullName>
    </submittedName>
</protein>
<dbReference type="InterPro" id="IPR020845">
    <property type="entry name" value="AMP-binding_CS"/>
</dbReference>
<dbReference type="Gene3D" id="3.30.300.30">
    <property type="match status" value="1"/>
</dbReference>
<dbReference type="InterPro" id="IPR025110">
    <property type="entry name" value="AMP-bd_C"/>
</dbReference>
<dbReference type="SUPFAM" id="SSF47336">
    <property type="entry name" value="ACP-like"/>
    <property type="match status" value="1"/>
</dbReference>
<dbReference type="InterPro" id="IPR045851">
    <property type="entry name" value="AMP-bd_C_sf"/>
</dbReference>
<dbReference type="GO" id="GO:0043041">
    <property type="term" value="P:amino acid activation for nonribosomal peptide biosynthetic process"/>
    <property type="evidence" value="ECO:0007669"/>
    <property type="project" value="TreeGrafter"/>
</dbReference>
<dbReference type="GO" id="GO:0044550">
    <property type="term" value="P:secondary metabolite biosynthetic process"/>
    <property type="evidence" value="ECO:0007669"/>
    <property type="project" value="TreeGrafter"/>
</dbReference>
<organism evidence="3">
    <name type="scientific">Pseudomonas syringae</name>
    <dbReference type="NCBI Taxonomy" id="317"/>
    <lineage>
        <taxon>Bacteria</taxon>
        <taxon>Pseudomonadati</taxon>
        <taxon>Pseudomonadota</taxon>
        <taxon>Gammaproteobacteria</taxon>
        <taxon>Pseudomonadales</taxon>
        <taxon>Pseudomonadaceae</taxon>
        <taxon>Pseudomonas</taxon>
    </lineage>
</organism>
<dbReference type="GO" id="GO:0005737">
    <property type="term" value="C:cytoplasm"/>
    <property type="evidence" value="ECO:0007669"/>
    <property type="project" value="TreeGrafter"/>
</dbReference>
<dbReference type="PROSITE" id="PS50075">
    <property type="entry name" value="CARRIER"/>
    <property type="match status" value="1"/>
</dbReference>
<evidence type="ECO:0000256" key="1">
    <source>
        <dbReference type="ARBA" id="ARBA00022450"/>
    </source>
</evidence>
<dbReference type="PANTHER" id="PTHR45527">
    <property type="entry name" value="NONRIBOSOMAL PEPTIDE SYNTHETASE"/>
    <property type="match status" value="1"/>
</dbReference>
<accession>A0A6B2AVM4</accession>
<dbReference type="Gene3D" id="3.40.50.12780">
    <property type="entry name" value="N-terminal domain of ligase-like"/>
    <property type="match status" value="1"/>
</dbReference>
<name>A0A6B2AVM4_PSESX</name>
<dbReference type="InterPro" id="IPR009081">
    <property type="entry name" value="PP-bd_ACP"/>
</dbReference>